<comment type="caution">
    <text evidence="7">The sequence shown here is derived from an EMBL/GenBank/DDBJ whole genome shotgun (WGS) entry which is preliminary data.</text>
</comment>
<gene>
    <name evidence="7" type="ORF">OFY01_28325</name>
</gene>
<evidence type="ECO:0000256" key="1">
    <source>
        <dbReference type="ARBA" id="ARBA00004196"/>
    </source>
</evidence>
<feature type="signal peptide" evidence="5">
    <location>
        <begin position="1"/>
        <end position="24"/>
    </location>
</feature>
<protein>
    <submittedName>
        <fullName evidence="7">Iron-siderophore ABC transporter substrate-binding protein</fullName>
    </submittedName>
</protein>
<dbReference type="CDD" id="cd01146">
    <property type="entry name" value="FhuD"/>
    <property type="match status" value="1"/>
</dbReference>
<dbReference type="SUPFAM" id="SSF53807">
    <property type="entry name" value="Helical backbone' metal receptor"/>
    <property type="match status" value="1"/>
</dbReference>
<evidence type="ECO:0000256" key="3">
    <source>
        <dbReference type="ARBA" id="ARBA00022448"/>
    </source>
</evidence>
<dbReference type="Proteomes" id="UP001163064">
    <property type="component" value="Unassembled WGS sequence"/>
</dbReference>
<comment type="similarity">
    <text evidence="2">Belongs to the bacterial solute-binding protein 8 family.</text>
</comment>
<evidence type="ECO:0000259" key="6">
    <source>
        <dbReference type="PROSITE" id="PS50983"/>
    </source>
</evidence>
<evidence type="ECO:0000313" key="7">
    <source>
        <dbReference type="EMBL" id="MCX3063600.1"/>
    </source>
</evidence>
<keyword evidence="8" id="KW-1185">Reference proteome</keyword>
<dbReference type="RefSeq" id="WP_266604683.1">
    <property type="nucleotide sequence ID" value="NZ_JAPHNL010000316.1"/>
</dbReference>
<evidence type="ECO:0000313" key="8">
    <source>
        <dbReference type="Proteomes" id="UP001163064"/>
    </source>
</evidence>
<dbReference type="PANTHER" id="PTHR30532">
    <property type="entry name" value="IRON III DICITRATE-BINDING PERIPLASMIC PROTEIN"/>
    <property type="match status" value="1"/>
</dbReference>
<dbReference type="EMBL" id="JAPHNL010000316">
    <property type="protein sequence ID" value="MCX3063600.1"/>
    <property type="molecule type" value="Genomic_DNA"/>
</dbReference>
<name>A0ABT3U3I0_9ACTN</name>
<proteinExistence type="inferred from homology"/>
<dbReference type="PANTHER" id="PTHR30532:SF25">
    <property type="entry name" value="IRON(III) DICITRATE-BINDING PERIPLASMIC PROTEIN"/>
    <property type="match status" value="1"/>
</dbReference>
<comment type="subcellular location">
    <subcellularLocation>
        <location evidence="1">Cell envelope</location>
    </subcellularLocation>
</comment>
<keyword evidence="4 5" id="KW-0732">Signal</keyword>
<dbReference type="PROSITE" id="PS51257">
    <property type="entry name" value="PROKAR_LIPOPROTEIN"/>
    <property type="match status" value="1"/>
</dbReference>
<evidence type="ECO:0000256" key="2">
    <source>
        <dbReference type="ARBA" id="ARBA00008814"/>
    </source>
</evidence>
<sequence length="303" mass="32525">MHRTRRPITTAALMLTLAACTSHAAGTTSPTSPASRTIRTAMGPVTLRNTPHRVVVLGTAELDSAVTLGVTPVGATSPDADATPLAYLPEDRTRPIENVGRDKAPDLKKIASLKPDLILGDKHDADRYAALKAIAPTVLTAEPGHRWKQNFLVHAAALNKTREARAVEATYAHRATTIAAALRDGTTANMVRFAEDSKIHIYGRRTYIGTIFADVGLTLPVATSLDVTPNRIKKADADAIFTSTHGNPQKAKVTQTTTSATWRGLKAVAENKVFQVDDDVWCQGIGYTSANQILSDIRSDLTE</sequence>
<dbReference type="InterPro" id="IPR051313">
    <property type="entry name" value="Bact_iron-sidero_bind"/>
</dbReference>
<reference evidence="7" key="1">
    <citation type="submission" date="2022-10" db="EMBL/GenBank/DDBJ databases">
        <title>Streptomyces beihaiensis sp. nov., a chitin degrading actinobacterium, isolated from shrimp pond soil.</title>
        <authorList>
            <person name="Xie J."/>
            <person name="Shen N."/>
        </authorList>
    </citation>
    <scope>NUCLEOTIDE SEQUENCE</scope>
    <source>
        <strain evidence="7">GXMU-J5</strain>
    </source>
</reference>
<feature type="chain" id="PRO_5045878951" evidence="5">
    <location>
        <begin position="25"/>
        <end position="303"/>
    </location>
</feature>
<accession>A0ABT3U3I0</accession>
<dbReference type="Gene3D" id="3.40.50.1980">
    <property type="entry name" value="Nitrogenase molybdenum iron protein domain"/>
    <property type="match status" value="2"/>
</dbReference>
<feature type="domain" description="Fe/B12 periplasmic-binding" evidence="6">
    <location>
        <begin position="53"/>
        <end position="303"/>
    </location>
</feature>
<organism evidence="7 8">
    <name type="scientific">Streptomyces beihaiensis</name>
    <dbReference type="NCBI Taxonomy" id="2984495"/>
    <lineage>
        <taxon>Bacteria</taxon>
        <taxon>Bacillati</taxon>
        <taxon>Actinomycetota</taxon>
        <taxon>Actinomycetes</taxon>
        <taxon>Kitasatosporales</taxon>
        <taxon>Streptomycetaceae</taxon>
        <taxon>Streptomyces</taxon>
    </lineage>
</organism>
<evidence type="ECO:0000256" key="5">
    <source>
        <dbReference type="SAM" id="SignalP"/>
    </source>
</evidence>
<evidence type="ECO:0000256" key="4">
    <source>
        <dbReference type="ARBA" id="ARBA00022729"/>
    </source>
</evidence>
<dbReference type="PROSITE" id="PS50983">
    <property type="entry name" value="FE_B12_PBP"/>
    <property type="match status" value="1"/>
</dbReference>
<dbReference type="Pfam" id="PF01497">
    <property type="entry name" value="Peripla_BP_2"/>
    <property type="match status" value="1"/>
</dbReference>
<keyword evidence="3" id="KW-0813">Transport</keyword>
<dbReference type="InterPro" id="IPR002491">
    <property type="entry name" value="ABC_transptr_periplasmic_BD"/>
</dbReference>